<feature type="domain" description="DUF4789" evidence="2">
    <location>
        <begin position="155"/>
        <end position="252"/>
    </location>
</feature>
<evidence type="ECO:0000256" key="1">
    <source>
        <dbReference type="SAM" id="SignalP"/>
    </source>
</evidence>
<dbReference type="Pfam" id="PF16033">
    <property type="entry name" value="DUF4789"/>
    <property type="match status" value="2"/>
</dbReference>
<dbReference type="InterPro" id="IPR031993">
    <property type="entry name" value="DUF4789"/>
</dbReference>
<organism evidence="3 4">
    <name type="scientific">Homarus americanus</name>
    <name type="common">American lobster</name>
    <dbReference type="NCBI Taxonomy" id="6706"/>
    <lineage>
        <taxon>Eukaryota</taxon>
        <taxon>Metazoa</taxon>
        <taxon>Ecdysozoa</taxon>
        <taxon>Arthropoda</taxon>
        <taxon>Crustacea</taxon>
        <taxon>Multicrustacea</taxon>
        <taxon>Malacostraca</taxon>
        <taxon>Eumalacostraca</taxon>
        <taxon>Eucarida</taxon>
        <taxon>Decapoda</taxon>
        <taxon>Pleocyemata</taxon>
        <taxon>Astacidea</taxon>
        <taxon>Nephropoidea</taxon>
        <taxon>Nephropidae</taxon>
        <taxon>Homarus</taxon>
    </lineage>
</organism>
<dbReference type="PANTHER" id="PTHR21177:SF7">
    <property type="entry name" value="GH11627P"/>
    <property type="match status" value="1"/>
</dbReference>
<name>A0A8J5N031_HOMAM</name>
<evidence type="ECO:0000313" key="4">
    <source>
        <dbReference type="Proteomes" id="UP000747542"/>
    </source>
</evidence>
<feature type="domain" description="DUF4789" evidence="2">
    <location>
        <begin position="88"/>
        <end position="147"/>
    </location>
</feature>
<reference evidence="3" key="1">
    <citation type="journal article" date="2021" name="Sci. Adv.">
        <title>The American lobster genome reveals insights on longevity, neural, and immune adaptations.</title>
        <authorList>
            <person name="Polinski J.M."/>
            <person name="Zimin A.V."/>
            <person name="Clark K.F."/>
            <person name="Kohn A.B."/>
            <person name="Sadowski N."/>
            <person name="Timp W."/>
            <person name="Ptitsyn A."/>
            <person name="Khanna P."/>
            <person name="Romanova D.Y."/>
            <person name="Williams P."/>
            <person name="Greenwood S.J."/>
            <person name="Moroz L.L."/>
            <person name="Walt D.R."/>
            <person name="Bodnar A.G."/>
        </authorList>
    </citation>
    <scope>NUCLEOTIDE SEQUENCE</scope>
    <source>
        <strain evidence="3">GMGI-L3</strain>
    </source>
</reference>
<gene>
    <name evidence="3" type="ORF">Hamer_G012251</name>
</gene>
<proteinExistence type="predicted"/>
<feature type="signal peptide" evidence="1">
    <location>
        <begin position="1"/>
        <end position="21"/>
    </location>
</feature>
<protein>
    <recommendedName>
        <fullName evidence="2">DUF4789 domain-containing protein</fullName>
    </recommendedName>
</protein>
<dbReference type="PANTHER" id="PTHR21177">
    <property type="entry name" value="IP06524P-RELATED"/>
    <property type="match status" value="1"/>
</dbReference>
<feature type="chain" id="PRO_5035150989" description="DUF4789 domain-containing protein" evidence="1">
    <location>
        <begin position="22"/>
        <end position="332"/>
    </location>
</feature>
<sequence>MGRVVRAYIISIVAITLTVRALPQVDIDPVKIYFPKDIDELKEAIKNHCQNNGCPDNNNNRPSNCQVVPGADTVLRDIVDVRTRSRRCNSLAGQVWWEDIKDCIQLLSQGPCAQGYWVVLDKSNLAVKCDRVPCGEEQVTTRSGQCISTRAQRLCPSTQEMINNEFGEGECECGPGMVYYNLTGTCYPPYSQGPCLAGQIIKVIDEGNSGHAECVPNQCSSPDMAMVDKQCHLQNRASSDTSCYTIDTQGPCSPGNLFSMDVIFSEPMCVTPHAILNLPNVSRCSRGSIKDFRGRCRRDLSQVNMRPGANRRQCPPGESFFGGFCIKQSQGR</sequence>
<evidence type="ECO:0000313" key="3">
    <source>
        <dbReference type="EMBL" id="KAG7170029.1"/>
    </source>
</evidence>
<dbReference type="AlphaFoldDB" id="A0A8J5N031"/>
<keyword evidence="4" id="KW-1185">Reference proteome</keyword>
<keyword evidence="1" id="KW-0732">Signal</keyword>
<dbReference type="OrthoDB" id="6338576at2759"/>
<comment type="caution">
    <text evidence="3">The sequence shown here is derived from an EMBL/GenBank/DDBJ whole genome shotgun (WGS) entry which is preliminary data.</text>
</comment>
<dbReference type="Proteomes" id="UP000747542">
    <property type="component" value="Unassembled WGS sequence"/>
</dbReference>
<dbReference type="EMBL" id="JAHLQT010014894">
    <property type="protein sequence ID" value="KAG7170029.1"/>
    <property type="molecule type" value="Genomic_DNA"/>
</dbReference>
<accession>A0A8J5N031</accession>
<evidence type="ECO:0000259" key="2">
    <source>
        <dbReference type="Pfam" id="PF16033"/>
    </source>
</evidence>